<dbReference type="RefSeq" id="WP_387984941.1">
    <property type="nucleotide sequence ID" value="NZ_JBHSGR010000001.1"/>
</dbReference>
<dbReference type="EMBL" id="JBHSGR010000001">
    <property type="protein sequence ID" value="MFC4691861.1"/>
    <property type="molecule type" value="Genomic_DNA"/>
</dbReference>
<evidence type="ECO:0000313" key="1">
    <source>
        <dbReference type="EMBL" id="MFC4691861.1"/>
    </source>
</evidence>
<organism evidence="1 2">
    <name type="scientific">Geodermatophilus arenarius</name>
    <dbReference type="NCBI Taxonomy" id="1137990"/>
    <lineage>
        <taxon>Bacteria</taxon>
        <taxon>Bacillati</taxon>
        <taxon>Actinomycetota</taxon>
        <taxon>Actinomycetes</taxon>
        <taxon>Geodermatophilales</taxon>
        <taxon>Geodermatophilaceae</taxon>
        <taxon>Geodermatophilus</taxon>
    </lineage>
</organism>
<evidence type="ECO:0008006" key="3">
    <source>
        <dbReference type="Google" id="ProtNLM"/>
    </source>
</evidence>
<dbReference type="Proteomes" id="UP001596025">
    <property type="component" value="Unassembled WGS sequence"/>
</dbReference>
<reference evidence="2" key="1">
    <citation type="journal article" date="2019" name="Int. J. Syst. Evol. Microbiol.">
        <title>The Global Catalogue of Microorganisms (GCM) 10K type strain sequencing project: providing services to taxonomists for standard genome sequencing and annotation.</title>
        <authorList>
            <consortium name="The Broad Institute Genomics Platform"/>
            <consortium name="The Broad Institute Genome Sequencing Center for Infectious Disease"/>
            <person name="Wu L."/>
            <person name="Ma J."/>
        </authorList>
    </citation>
    <scope>NUCLEOTIDE SEQUENCE [LARGE SCALE GENOMIC DNA]</scope>
    <source>
        <strain evidence="2">CCUG 62763</strain>
    </source>
</reference>
<keyword evidence="2" id="KW-1185">Reference proteome</keyword>
<sequence>MRPAAERDGEVELALCGSIVQIWGHQRWERLGAGRTGCPECRRLSGPAWERALLSRAG</sequence>
<protein>
    <recommendedName>
        <fullName evidence="3">Zinc-ribbon domain-containing protein</fullName>
    </recommendedName>
</protein>
<comment type="caution">
    <text evidence="1">The sequence shown here is derived from an EMBL/GenBank/DDBJ whole genome shotgun (WGS) entry which is preliminary data.</text>
</comment>
<gene>
    <name evidence="1" type="ORF">ACFO3M_00505</name>
</gene>
<name>A0ABV9LDU4_9ACTN</name>
<evidence type="ECO:0000313" key="2">
    <source>
        <dbReference type="Proteomes" id="UP001596025"/>
    </source>
</evidence>
<accession>A0ABV9LDU4</accession>
<proteinExistence type="predicted"/>